<dbReference type="InterPro" id="IPR019690">
    <property type="entry name" value="DUF2569"/>
</dbReference>
<feature type="transmembrane region" description="Helical" evidence="1">
    <location>
        <begin position="657"/>
        <end position="679"/>
    </location>
</feature>
<feature type="transmembrane region" description="Helical" evidence="1">
    <location>
        <begin position="809"/>
        <end position="831"/>
    </location>
</feature>
<dbReference type="InterPro" id="IPR002931">
    <property type="entry name" value="Transglutaminase-like"/>
</dbReference>
<protein>
    <submittedName>
        <fullName evidence="5">DUF3857 domain-containing protein</fullName>
    </submittedName>
</protein>
<dbReference type="Pfam" id="PF12969">
    <property type="entry name" value="DUF3857"/>
    <property type="match status" value="1"/>
</dbReference>
<keyword evidence="2" id="KW-0732">Signal</keyword>
<dbReference type="InterPro" id="IPR038765">
    <property type="entry name" value="Papain-like_cys_pep_sf"/>
</dbReference>
<sequence length="864" mass="99883">MKANLLKFLLFFFLVFISPYASGQFSQSAVPSWVLAPDSKPVKPDLEDINDGYYIESYEYQVDLASKTRFYRTAKVIFDNAGTENAGNISVYYNPEYQKVIFHELVVLRNGVRINKLNLQKIKQLSVEDDLTRSIYNGMKSAYIIIDDLRNEDKIICSYSVQGFNGVFQNKFCDYYNLQSYEPIGQVFVAYIVPEDRQVHFKEYKDAPKPTIENRGTNKVYTWDLVDTKKATYYYNSPSWYSSYDYIECSEYKNWKEVSDWILQINPIVTIQPNNPLGQYVERAWKESRGEPYAYLTKVTDFVQNEIRYMGVEVGEYSHRANNPHRVFEQRYGDCKDKSVLLASMLKAKGIGADLVLANTSHEYGLRDRLPSPLHFNHMIVEINVDGRHQFIDPTITNQGGNIKERYLPYYGDVLTSRVRDELIGVGKEANKRIKIVETYQLDKNYKALLTVNTIYEGGSADEIRSYFKTTAKNQVQKSYLDYYTRLYPKTKKKENISFEDDLKNNVFKVYEVYSIEDIGTVDSQVGKRVLPLYANQLTTYIPELEPDHVGPISLQYPLSFDYSIKIVNVDGKPFDTVADNHFQERSAYSYGKHISTIGDTLKINYQFSIHSSFVEEKDVALYNEDFSNRDDQFYNGYFLAEDGGVEVISPVGSPSLLSYGILLLTLIVAFVFIIKFYHKTEPKYFVLPENNGYEESMNGWTSFLGFGLVASLIRLLISFFTDDSLLNENVWIVSTYLGVNSVLYNTVVVCEIIGNALVILSFGYCLVLYFQKRDIFPQTLLFTFIFNLAFVIIDTVVAHYMLPGHFSFNTVAADLFRMILFSLIWGSYILKSQNVKNVFVRKYRSNEEKVINTHDWENIKELD</sequence>
<evidence type="ECO:0000259" key="4">
    <source>
        <dbReference type="Pfam" id="PF12969"/>
    </source>
</evidence>
<dbReference type="Gene3D" id="3.10.620.30">
    <property type="match status" value="1"/>
</dbReference>
<feature type="domain" description="DUF3857" evidence="4">
    <location>
        <begin position="66"/>
        <end position="229"/>
    </location>
</feature>
<evidence type="ECO:0000256" key="2">
    <source>
        <dbReference type="SAM" id="SignalP"/>
    </source>
</evidence>
<dbReference type="Proteomes" id="UP000651271">
    <property type="component" value="Unassembled WGS sequence"/>
</dbReference>
<dbReference type="Gene3D" id="2.60.40.3140">
    <property type="match status" value="1"/>
</dbReference>
<feature type="signal peptide" evidence="2">
    <location>
        <begin position="1"/>
        <end position="23"/>
    </location>
</feature>
<dbReference type="Pfam" id="PF10754">
    <property type="entry name" value="DUF2569"/>
    <property type="match status" value="1"/>
</dbReference>
<organism evidence="5 6">
    <name type="scientific">Sphingobacterium litopenaei</name>
    <dbReference type="NCBI Taxonomy" id="2763500"/>
    <lineage>
        <taxon>Bacteria</taxon>
        <taxon>Pseudomonadati</taxon>
        <taxon>Bacteroidota</taxon>
        <taxon>Sphingobacteriia</taxon>
        <taxon>Sphingobacteriales</taxon>
        <taxon>Sphingobacteriaceae</taxon>
        <taxon>Sphingobacterium</taxon>
    </lineage>
</organism>
<feature type="chain" id="PRO_5046264988" evidence="2">
    <location>
        <begin position="24"/>
        <end position="864"/>
    </location>
</feature>
<evidence type="ECO:0000259" key="3">
    <source>
        <dbReference type="Pfam" id="PF01841"/>
    </source>
</evidence>
<evidence type="ECO:0000313" key="5">
    <source>
        <dbReference type="EMBL" id="MBD1430992.1"/>
    </source>
</evidence>
<keyword evidence="6" id="KW-1185">Reference proteome</keyword>
<evidence type="ECO:0000313" key="6">
    <source>
        <dbReference type="Proteomes" id="UP000651271"/>
    </source>
</evidence>
<keyword evidence="1" id="KW-0812">Transmembrane</keyword>
<dbReference type="SUPFAM" id="SSF54001">
    <property type="entry name" value="Cysteine proteinases"/>
    <property type="match status" value="1"/>
</dbReference>
<proteinExistence type="predicted"/>
<evidence type="ECO:0000256" key="1">
    <source>
        <dbReference type="SAM" id="Phobius"/>
    </source>
</evidence>
<keyword evidence="1" id="KW-1133">Transmembrane helix</keyword>
<feature type="transmembrane region" description="Helical" evidence="1">
    <location>
        <begin position="700"/>
        <end position="722"/>
    </location>
</feature>
<dbReference type="RefSeq" id="WP_190302969.1">
    <property type="nucleotide sequence ID" value="NZ_JACOIJ010000049.1"/>
</dbReference>
<feature type="transmembrane region" description="Helical" evidence="1">
    <location>
        <begin position="742"/>
        <end position="770"/>
    </location>
</feature>
<comment type="caution">
    <text evidence="5">The sequence shown here is derived from an EMBL/GenBank/DDBJ whole genome shotgun (WGS) entry which is preliminary data.</text>
</comment>
<dbReference type="Pfam" id="PF01841">
    <property type="entry name" value="Transglut_core"/>
    <property type="match status" value="1"/>
</dbReference>
<dbReference type="InterPro" id="IPR024618">
    <property type="entry name" value="DUF3857"/>
</dbReference>
<feature type="transmembrane region" description="Helical" evidence="1">
    <location>
        <begin position="782"/>
        <end position="803"/>
    </location>
</feature>
<reference evidence="5 6" key="1">
    <citation type="submission" date="2020-08" db="EMBL/GenBank/DDBJ databases">
        <title>Sphingobacterium sp. DN04309 isolated from aquaculture water.</title>
        <authorList>
            <person name="Zhang M."/>
        </authorList>
    </citation>
    <scope>NUCLEOTIDE SEQUENCE [LARGE SCALE GENOMIC DNA]</scope>
    <source>
        <strain evidence="5 6">DN04309</strain>
    </source>
</reference>
<gene>
    <name evidence="5" type="ORF">H8B04_15785</name>
</gene>
<accession>A0ABR7YI43</accession>
<feature type="domain" description="Transglutaminase-like" evidence="3">
    <location>
        <begin position="290"/>
        <end position="389"/>
    </location>
</feature>
<dbReference type="EMBL" id="JACOIJ010000049">
    <property type="protein sequence ID" value="MBD1430992.1"/>
    <property type="molecule type" value="Genomic_DNA"/>
</dbReference>
<name>A0ABR7YI43_9SPHI</name>
<keyword evidence="1" id="KW-0472">Membrane</keyword>